<dbReference type="EMBL" id="LR590484">
    <property type="protein sequence ID" value="VTR33629.1"/>
    <property type="molecule type" value="Genomic_DNA"/>
</dbReference>
<name>A0A4U9UN68_9SPHI</name>
<organism evidence="3 4">
    <name type="scientific">Sphingobacterium thalpophilum</name>
    <dbReference type="NCBI Taxonomy" id="259"/>
    <lineage>
        <taxon>Bacteria</taxon>
        <taxon>Pseudomonadati</taxon>
        <taxon>Bacteroidota</taxon>
        <taxon>Sphingobacteriia</taxon>
        <taxon>Sphingobacteriales</taxon>
        <taxon>Sphingobacteriaceae</taxon>
        <taxon>Sphingobacterium</taxon>
    </lineage>
</organism>
<feature type="chain" id="PRO_5020682068" evidence="1">
    <location>
        <begin position="21"/>
        <end position="310"/>
    </location>
</feature>
<dbReference type="AlphaFoldDB" id="A0A4U9UN68"/>
<dbReference type="Gene3D" id="3.60.10.10">
    <property type="entry name" value="Endonuclease/exonuclease/phosphatase"/>
    <property type="match status" value="1"/>
</dbReference>
<evidence type="ECO:0000313" key="4">
    <source>
        <dbReference type="Proteomes" id="UP000308196"/>
    </source>
</evidence>
<dbReference type="GO" id="GO:0000175">
    <property type="term" value="F:3'-5'-RNA exonuclease activity"/>
    <property type="evidence" value="ECO:0007669"/>
    <property type="project" value="TreeGrafter"/>
</dbReference>
<feature type="signal peptide" evidence="1">
    <location>
        <begin position="1"/>
        <end position="20"/>
    </location>
</feature>
<evidence type="ECO:0000259" key="2">
    <source>
        <dbReference type="Pfam" id="PF03372"/>
    </source>
</evidence>
<evidence type="ECO:0000313" key="3">
    <source>
        <dbReference type="EMBL" id="VTR33629.1"/>
    </source>
</evidence>
<evidence type="ECO:0000256" key="1">
    <source>
        <dbReference type="SAM" id="SignalP"/>
    </source>
</evidence>
<gene>
    <name evidence="3" type="ORF">NCTC11429_01201</name>
</gene>
<reference evidence="3 4" key="1">
    <citation type="submission" date="2019-05" db="EMBL/GenBank/DDBJ databases">
        <authorList>
            <consortium name="Pathogen Informatics"/>
        </authorList>
    </citation>
    <scope>NUCLEOTIDE SEQUENCE [LARGE SCALE GENOMIC DNA]</scope>
    <source>
        <strain evidence="3 4">NCTC11429</strain>
    </source>
</reference>
<dbReference type="Pfam" id="PF03372">
    <property type="entry name" value="Exo_endo_phos"/>
    <property type="match status" value="1"/>
</dbReference>
<dbReference type="InterPro" id="IPR050410">
    <property type="entry name" value="CCR4/nocturin_mRNA_transcr"/>
</dbReference>
<dbReference type="PANTHER" id="PTHR12121">
    <property type="entry name" value="CARBON CATABOLITE REPRESSOR PROTEIN 4"/>
    <property type="match status" value="1"/>
</dbReference>
<dbReference type="InterPro" id="IPR036691">
    <property type="entry name" value="Endo/exonu/phosph_ase_sf"/>
</dbReference>
<dbReference type="CDD" id="cd09083">
    <property type="entry name" value="EEP-1"/>
    <property type="match status" value="1"/>
</dbReference>
<dbReference type="RefSeq" id="WP_028070781.1">
    <property type="nucleotide sequence ID" value="NZ_JBARTK010000047.1"/>
</dbReference>
<protein>
    <submittedName>
        <fullName evidence="3">Uncharacterized protein conserved in bacteria</fullName>
    </submittedName>
</protein>
<dbReference type="SUPFAM" id="SSF56219">
    <property type="entry name" value="DNase I-like"/>
    <property type="match status" value="1"/>
</dbReference>
<proteinExistence type="predicted"/>
<dbReference type="STRING" id="1123265.GCA_000686625_04118"/>
<keyword evidence="1" id="KW-0732">Signal</keyword>
<dbReference type="GeneID" id="78461973"/>
<accession>A0A4U9UN68</accession>
<dbReference type="PANTHER" id="PTHR12121:SF36">
    <property type="entry name" value="ENDONUCLEASE_EXONUCLEASE_PHOSPHATASE DOMAIN-CONTAINING PROTEIN"/>
    <property type="match status" value="1"/>
</dbReference>
<feature type="domain" description="Endonuclease/exonuclease/phosphatase" evidence="2">
    <location>
        <begin position="34"/>
        <end position="301"/>
    </location>
</feature>
<dbReference type="Proteomes" id="UP000308196">
    <property type="component" value="Chromosome"/>
</dbReference>
<dbReference type="InterPro" id="IPR005135">
    <property type="entry name" value="Endo/exonuclease/phosphatase"/>
</dbReference>
<sequence length="310" mass="35550">MRRQNVLTFLCCCLISLWQAAGFAQDRLHLTIGSYNIRYDNAGDRQAGNGWEQRLPVIASLIDFVDYDVFGAQEVLASQLEDLKKSLPAYDYVGVGRDDGKVAGEFAPIFFKKDKFRKLKTGVFWLSQSPGQPSKGWDAALPRICTWVQLEHIRSGQKLWYFNLHMDHVGIQAREESSKLVVNKMRELAKNDRAILTGDFNVDQHNTIYSTLQQSGFIRDSYALAPSKLAWNGTFNAFDNNLWTDSRIDHVFVTPSIKVRHYAVLTESYRSPKEDQQEVKKGDFPKELSFKQYETRLPSDHFPVVVKIDM</sequence>
<dbReference type="KEGG" id="stha:NCTC11429_01201"/>